<dbReference type="Pfam" id="PF01431">
    <property type="entry name" value="Peptidase_M13"/>
    <property type="match status" value="1"/>
</dbReference>
<evidence type="ECO:0000256" key="7">
    <source>
        <dbReference type="ARBA" id="ARBA00023049"/>
    </source>
</evidence>
<gene>
    <name evidence="12" type="ORF">BGZ65_009561</name>
</gene>
<evidence type="ECO:0000256" key="4">
    <source>
        <dbReference type="ARBA" id="ARBA00022723"/>
    </source>
</evidence>
<dbReference type="Gene3D" id="3.40.390.10">
    <property type="entry name" value="Collagenase (Catalytic Domain)"/>
    <property type="match status" value="1"/>
</dbReference>
<accession>A0A9P6MAT3</accession>
<feature type="compositionally biased region" description="Low complexity" evidence="8">
    <location>
        <begin position="14"/>
        <end position="30"/>
    </location>
</feature>
<keyword evidence="7" id="KW-0482">Metalloprotease</keyword>
<feature type="domain" description="Peptidase M13 C-terminal" evidence="10">
    <location>
        <begin position="700"/>
        <end position="913"/>
    </location>
</feature>
<evidence type="ECO:0000313" key="13">
    <source>
        <dbReference type="Proteomes" id="UP000749646"/>
    </source>
</evidence>
<evidence type="ECO:0000313" key="12">
    <source>
        <dbReference type="EMBL" id="KAF9985884.1"/>
    </source>
</evidence>
<dbReference type="CDD" id="cd08662">
    <property type="entry name" value="M13"/>
    <property type="match status" value="1"/>
</dbReference>
<dbReference type="AlphaFoldDB" id="A0A9P6MAT3"/>
<evidence type="ECO:0000256" key="6">
    <source>
        <dbReference type="ARBA" id="ARBA00022833"/>
    </source>
</evidence>
<keyword evidence="9" id="KW-0472">Membrane</keyword>
<comment type="similarity">
    <text evidence="2">Belongs to the peptidase M13 family.</text>
</comment>
<evidence type="ECO:0000259" key="11">
    <source>
        <dbReference type="Pfam" id="PF05649"/>
    </source>
</evidence>
<protein>
    <submittedName>
        <fullName evidence="12">Uncharacterized protein</fullName>
    </submittedName>
</protein>
<dbReference type="GO" id="GO:0016485">
    <property type="term" value="P:protein processing"/>
    <property type="evidence" value="ECO:0007669"/>
    <property type="project" value="TreeGrafter"/>
</dbReference>
<evidence type="ECO:0000256" key="8">
    <source>
        <dbReference type="SAM" id="MobiDB-lite"/>
    </source>
</evidence>
<evidence type="ECO:0000256" key="9">
    <source>
        <dbReference type="SAM" id="Phobius"/>
    </source>
</evidence>
<dbReference type="InterPro" id="IPR042089">
    <property type="entry name" value="Peptidase_M13_dom_2"/>
</dbReference>
<keyword evidence="9" id="KW-1133">Transmembrane helix</keyword>
<keyword evidence="3" id="KW-0645">Protease</keyword>
<dbReference type="InterPro" id="IPR024079">
    <property type="entry name" value="MetalloPept_cat_dom_sf"/>
</dbReference>
<keyword evidence="13" id="KW-1185">Reference proteome</keyword>
<keyword evidence="9" id="KW-0812">Transmembrane</keyword>
<comment type="caution">
    <text evidence="12">The sequence shown here is derived from an EMBL/GenBank/DDBJ whole genome shotgun (WGS) entry which is preliminary data.</text>
</comment>
<name>A0A9P6MAT3_9FUNG</name>
<dbReference type="GO" id="GO:0005886">
    <property type="term" value="C:plasma membrane"/>
    <property type="evidence" value="ECO:0007669"/>
    <property type="project" value="TreeGrafter"/>
</dbReference>
<evidence type="ECO:0000259" key="10">
    <source>
        <dbReference type="Pfam" id="PF01431"/>
    </source>
</evidence>
<dbReference type="GO" id="GO:0046872">
    <property type="term" value="F:metal ion binding"/>
    <property type="evidence" value="ECO:0007669"/>
    <property type="project" value="UniProtKB-KW"/>
</dbReference>
<feature type="transmembrane region" description="Helical" evidence="9">
    <location>
        <begin position="128"/>
        <end position="148"/>
    </location>
</feature>
<feature type="domain" description="Peptidase M13 N-terminal" evidence="11">
    <location>
        <begin position="339"/>
        <end position="636"/>
    </location>
</feature>
<dbReference type="SUPFAM" id="SSF55486">
    <property type="entry name" value="Metalloproteases ('zincins'), catalytic domain"/>
    <property type="match status" value="1"/>
</dbReference>
<feature type="domain" description="Peptidase M13 N-terminal" evidence="11">
    <location>
        <begin position="168"/>
        <end position="282"/>
    </location>
</feature>
<evidence type="ECO:0000256" key="2">
    <source>
        <dbReference type="ARBA" id="ARBA00007357"/>
    </source>
</evidence>
<keyword evidence="5" id="KW-0378">Hydrolase</keyword>
<evidence type="ECO:0000256" key="5">
    <source>
        <dbReference type="ARBA" id="ARBA00022801"/>
    </source>
</evidence>
<dbReference type="EMBL" id="JAAAHW010003269">
    <property type="protein sequence ID" value="KAF9985884.1"/>
    <property type="molecule type" value="Genomic_DNA"/>
</dbReference>
<dbReference type="OrthoDB" id="6475849at2759"/>
<dbReference type="InterPro" id="IPR008753">
    <property type="entry name" value="Peptidase_M13_N"/>
</dbReference>
<evidence type="ECO:0000256" key="3">
    <source>
        <dbReference type="ARBA" id="ARBA00022670"/>
    </source>
</evidence>
<comment type="cofactor">
    <cofactor evidence="1">
        <name>Zn(2+)</name>
        <dbReference type="ChEBI" id="CHEBI:29105"/>
    </cofactor>
</comment>
<keyword evidence="4" id="KW-0479">Metal-binding</keyword>
<dbReference type="Proteomes" id="UP000749646">
    <property type="component" value="Unassembled WGS sequence"/>
</dbReference>
<proteinExistence type="inferred from homology"/>
<dbReference type="InterPro" id="IPR000718">
    <property type="entry name" value="Peptidase_M13"/>
</dbReference>
<evidence type="ECO:0000256" key="1">
    <source>
        <dbReference type="ARBA" id="ARBA00001947"/>
    </source>
</evidence>
<sequence>MTSTDTTPLLGGPNTNTNINTNNNNNNNNNQRHWSEETEDISTGPDPDSQNSGPGYRRRGGAGAGGGGRLHASESSYPYSYSSDLDGQRFSGQNRRTGLRRVLCGCCCLPCRRAYAHLQNNYSKTEKYAMGLALLFFCSAAIFLMAFVRALDAIPDSSKNGICTSRECGGFMDRVSIPDDKAQIGYFNLVDKENQEVIKSILTPETSNVQRVKDDARKRNLVKLQLLYESCMNEKNMSDVGAKPLADLVQTLTETFPVKTSVLRADTSPSVLKNNLKVLKKVNKRKASVSHGMQNIPYLMVDANTDNEAKWLDEDLSAEEYFETRVVMDTISSETVTGAGKEELASAISQLAFVGVSTMVRINVDVDPKNPDANVLFLGESGLGLPSKEYYDEEKIVATYQKIVEEMFVIVMEKDKVKDKNNNNEANTTWAEVAKNVVEFEKNLAGISSNHEGLGNSELNYNPRSLSQIAELIPTIDWSLMLEKLLGKGFKVPDSIIVSMPDYFEKLNTLLGDTPALTLQNYFAWRLVRNLSPNLAVELQKPMQQLKAALRGVSADLVAPRWETCVNVINDALGPMAGHYFVEKTFKGDSKDMAESIIDSLRTSFKKTLSNLEWLDKETRVNATAKVELLTQKIGFSIDSPDVRSPEALEDYFKNLTIDKADFFGNQIRVRAWTALRMLRDLDHPVDKNKWFMNPQAVDAYYNPSTNEIVFPAGILQQPFFHVDNPEYLNFGAIGVIAGHELTHAFDNEGRLYDAQGRLSDWWSNTTLHEFQRRSQCFINQYGNFTVKDPQGRENHVNGKLTLDENLADNGGLKKAFDAWQARFKSDLQGNKYKNHLLTGLGNYTRDQLFYMSFARVWCTQRRPASAIEGLRTEQHAPARWRVNGAVQNSEHFAQVFDCKPRSTMNPDTKCNLW</sequence>
<dbReference type="PROSITE" id="PS51885">
    <property type="entry name" value="NEPRILYSIN"/>
    <property type="match status" value="1"/>
</dbReference>
<dbReference type="PRINTS" id="PR00786">
    <property type="entry name" value="NEPRILYSIN"/>
</dbReference>
<reference evidence="12" key="1">
    <citation type="journal article" date="2020" name="Fungal Divers.">
        <title>Resolving the Mortierellaceae phylogeny through synthesis of multi-gene phylogenetics and phylogenomics.</title>
        <authorList>
            <person name="Vandepol N."/>
            <person name="Liber J."/>
            <person name="Desiro A."/>
            <person name="Na H."/>
            <person name="Kennedy M."/>
            <person name="Barry K."/>
            <person name="Grigoriev I.V."/>
            <person name="Miller A.N."/>
            <person name="O'Donnell K."/>
            <person name="Stajich J.E."/>
            <person name="Bonito G."/>
        </authorList>
    </citation>
    <scope>NUCLEOTIDE SEQUENCE</scope>
    <source>
        <strain evidence="12">MES-2147</strain>
    </source>
</reference>
<dbReference type="PANTHER" id="PTHR11733">
    <property type="entry name" value="ZINC METALLOPROTEASE FAMILY M13 NEPRILYSIN-RELATED"/>
    <property type="match status" value="1"/>
</dbReference>
<organism evidence="12 13">
    <name type="scientific">Modicella reniformis</name>
    <dbReference type="NCBI Taxonomy" id="1440133"/>
    <lineage>
        <taxon>Eukaryota</taxon>
        <taxon>Fungi</taxon>
        <taxon>Fungi incertae sedis</taxon>
        <taxon>Mucoromycota</taxon>
        <taxon>Mortierellomycotina</taxon>
        <taxon>Mortierellomycetes</taxon>
        <taxon>Mortierellales</taxon>
        <taxon>Mortierellaceae</taxon>
        <taxon>Modicella</taxon>
    </lineage>
</organism>
<dbReference type="GO" id="GO:0004222">
    <property type="term" value="F:metalloendopeptidase activity"/>
    <property type="evidence" value="ECO:0007669"/>
    <property type="project" value="InterPro"/>
</dbReference>
<keyword evidence="6" id="KW-0862">Zinc</keyword>
<dbReference type="Pfam" id="PF05649">
    <property type="entry name" value="Peptidase_M13_N"/>
    <property type="match status" value="2"/>
</dbReference>
<dbReference type="Gene3D" id="1.10.1380.10">
    <property type="entry name" value="Neutral endopeptidase , domain2"/>
    <property type="match status" value="2"/>
</dbReference>
<dbReference type="PANTHER" id="PTHR11733:SF167">
    <property type="entry name" value="FI17812P1-RELATED"/>
    <property type="match status" value="1"/>
</dbReference>
<feature type="region of interest" description="Disordered" evidence="8">
    <location>
        <begin position="1"/>
        <end position="71"/>
    </location>
</feature>
<dbReference type="InterPro" id="IPR018497">
    <property type="entry name" value="Peptidase_M13_C"/>
</dbReference>